<name>A0A9D1X3H6_9FIRM</name>
<evidence type="ECO:0000313" key="1">
    <source>
        <dbReference type="EMBL" id="HIX72094.1"/>
    </source>
</evidence>
<dbReference type="PANTHER" id="PTHR39450:SF1">
    <property type="entry name" value="DUF1667 DOMAIN-CONTAINING PROTEIN"/>
    <property type="match status" value="1"/>
</dbReference>
<reference evidence="1" key="2">
    <citation type="submission" date="2021-04" db="EMBL/GenBank/DDBJ databases">
        <authorList>
            <person name="Gilroy R."/>
        </authorList>
    </citation>
    <scope>NUCLEOTIDE SEQUENCE</scope>
    <source>
        <strain evidence="1">ChiSxjej3B15-1167</strain>
    </source>
</reference>
<organism evidence="1 2">
    <name type="scientific">Candidatus Anaerobutyricum stercoripullorum</name>
    <dbReference type="NCBI Taxonomy" id="2838456"/>
    <lineage>
        <taxon>Bacteria</taxon>
        <taxon>Bacillati</taxon>
        <taxon>Bacillota</taxon>
        <taxon>Clostridia</taxon>
        <taxon>Lachnospirales</taxon>
        <taxon>Lachnospiraceae</taxon>
        <taxon>Anaerobutyricum</taxon>
    </lineage>
</organism>
<dbReference type="Pfam" id="PF07892">
    <property type="entry name" value="DUF1667"/>
    <property type="match status" value="1"/>
</dbReference>
<dbReference type="InterPro" id="IPR036593">
    <property type="entry name" value="CPE0013-like_sf"/>
</dbReference>
<dbReference type="Proteomes" id="UP000886805">
    <property type="component" value="Unassembled WGS sequence"/>
</dbReference>
<comment type="caution">
    <text evidence="1">The sequence shown here is derived from an EMBL/GenBank/DDBJ whole genome shotgun (WGS) entry which is preliminary data.</text>
</comment>
<gene>
    <name evidence="1" type="ORF">H9849_03635</name>
</gene>
<dbReference type="Gene3D" id="3.10.530.10">
    <property type="entry name" value="CPE0013-like"/>
    <property type="match status" value="1"/>
</dbReference>
<dbReference type="EMBL" id="DXEQ01000104">
    <property type="protein sequence ID" value="HIX72094.1"/>
    <property type="molecule type" value="Genomic_DNA"/>
</dbReference>
<dbReference type="AlphaFoldDB" id="A0A9D1X3H6"/>
<dbReference type="InterPro" id="IPR012460">
    <property type="entry name" value="DUF1667"/>
</dbReference>
<proteinExistence type="predicted"/>
<sequence>MKNYYTCIVCPRSCDLVVEEEDGRVTVSGNRCVRGEEYGKNEYLHPKRMLTTTVKLEGGNIRSLPVVSSGPVPKEKLPDCLDWLYTIKVEAPVHLHDVIVENILGTGVNVLAARDAERTD</sequence>
<reference evidence="1" key="1">
    <citation type="journal article" date="2021" name="PeerJ">
        <title>Extensive microbial diversity within the chicken gut microbiome revealed by metagenomics and culture.</title>
        <authorList>
            <person name="Gilroy R."/>
            <person name="Ravi A."/>
            <person name="Getino M."/>
            <person name="Pursley I."/>
            <person name="Horton D.L."/>
            <person name="Alikhan N.F."/>
            <person name="Baker D."/>
            <person name="Gharbi K."/>
            <person name="Hall N."/>
            <person name="Watson M."/>
            <person name="Adriaenssens E.M."/>
            <person name="Foster-Nyarko E."/>
            <person name="Jarju S."/>
            <person name="Secka A."/>
            <person name="Antonio M."/>
            <person name="Oren A."/>
            <person name="Chaudhuri R.R."/>
            <person name="La Ragione R."/>
            <person name="Hildebrand F."/>
            <person name="Pallen M.J."/>
        </authorList>
    </citation>
    <scope>NUCLEOTIDE SEQUENCE</scope>
    <source>
        <strain evidence="1">ChiSxjej3B15-1167</strain>
    </source>
</reference>
<dbReference type="PANTHER" id="PTHR39450">
    <property type="entry name" value="MOLYBDOPTERIN OXIDOREDUCTASE, 4FE-4S CLUSTER-BINDING SUBUNIT"/>
    <property type="match status" value="1"/>
</dbReference>
<dbReference type="SUPFAM" id="SSF160148">
    <property type="entry name" value="CPE0013-like"/>
    <property type="match status" value="1"/>
</dbReference>
<protein>
    <submittedName>
        <fullName evidence="1">DUF1667 domain-containing protein</fullName>
    </submittedName>
</protein>
<accession>A0A9D1X3H6</accession>
<evidence type="ECO:0000313" key="2">
    <source>
        <dbReference type="Proteomes" id="UP000886805"/>
    </source>
</evidence>